<protein>
    <submittedName>
        <fullName evidence="4">Galactose-6-phosphate isomerase lacB subunit</fullName>
    </submittedName>
</protein>
<dbReference type="GO" id="GO:0009052">
    <property type="term" value="P:pentose-phosphate shunt, non-oxidative branch"/>
    <property type="evidence" value="ECO:0007669"/>
    <property type="project" value="TreeGrafter"/>
</dbReference>
<dbReference type="Proteomes" id="UP000198556">
    <property type="component" value="Unassembled WGS sequence"/>
</dbReference>
<evidence type="ECO:0000313" key="4">
    <source>
        <dbReference type="EMBL" id="SEQ80475.1"/>
    </source>
</evidence>
<dbReference type="SUPFAM" id="SSF89623">
    <property type="entry name" value="Ribose/Galactose isomerase RpiB/AlsB"/>
    <property type="match status" value="1"/>
</dbReference>
<proteinExistence type="inferred from homology"/>
<dbReference type="STRING" id="137733.SAMN05421767_10747"/>
<name>A0A1H9J1H8_9LACT</name>
<dbReference type="InterPro" id="IPR036569">
    <property type="entry name" value="RpiB_LacA_LacB_sf"/>
</dbReference>
<dbReference type="PANTHER" id="PTHR30345:SF0">
    <property type="entry name" value="DNA DAMAGE-REPAIR_TOLERATION PROTEIN DRT102"/>
    <property type="match status" value="1"/>
</dbReference>
<dbReference type="GO" id="GO:0005988">
    <property type="term" value="P:lactose metabolic process"/>
    <property type="evidence" value="ECO:0007669"/>
    <property type="project" value="UniProtKB-KW"/>
</dbReference>
<keyword evidence="3 4" id="KW-0413">Isomerase</keyword>
<dbReference type="NCBIfam" id="NF004051">
    <property type="entry name" value="PRK05571.1"/>
    <property type="match status" value="1"/>
</dbReference>
<dbReference type="GO" id="GO:0019316">
    <property type="term" value="P:D-allose catabolic process"/>
    <property type="evidence" value="ECO:0007669"/>
    <property type="project" value="TreeGrafter"/>
</dbReference>
<dbReference type="PIRSF" id="PIRSF005384">
    <property type="entry name" value="RpiB_LacA_B"/>
    <property type="match status" value="1"/>
</dbReference>
<dbReference type="NCBIfam" id="TIGR00689">
    <property type="entry name" value="rpiB_lacA_lacB"/>
    <property type="match status" value="1"/>
</dbReference>
<dbReference type="RefSeq" id="WP_089746169.1">
    <property type="nucleotide sequence ID" value="NZ_FOGF01000007.1"/>
</dbReference>
<evidence type="ECO:0000256" key="3">
    <source>
        <dbReference type="ARBA" id="ARBA00023235"/>
    </source>
</evidence>
<evidence type="ECO:0000256" key="2">
    <source>
        <dbReference type="ARBA" id="ARBA00022736"/>
    </source>
</evidence>
<dbReference type="NCBIfam" id="NF006381">
    <property type="entry name" value="PRK08622.1"/>
    <property type="match status" value="1"/>
</dbReference>
<evidence type="ECO:0000256" key="1">
    <source>
        <dbReference type="ARBA" id="ARBA00008754"/>
    </source>
</evidence>
<evidence type="ECO:0000313" key="5">
    <source>
        <dbReference type="Proteomes" id="UP000198556"/>
    </source>
</evidence>
<reference evidence="4 5" key="1">
    <citation type="submission" date="2016-10" db="EMBL/GenBank/DDBJ databases">
        <authorList>
            <person name="de Groot N.N."/>
        </authorList>
    </citation>
    <scope>NUCLEOTIDE SEQUENCE [LARGE SCALE GENOMIC DNA]</scope>
    <source>
        <strain evidence="4 5">DSM 15827</strain>
    </source>
</reference>
<dbReference type="AlphaFoldDB" id="A0A1H9J1H8"/>
<comment type="similarity">
    <text evidence="1">Belongs to the LacAB/RpiB family.</text>
</comment>
<accession>A0A1H9J1H8</accession>
<gene>
    <name evidence="4" type="ORF">SAMN05421767_10747</name>
</gene>
<dbReference type="EMBL" id="FOGF01000007">
    <property type="protein sequence ID" value="SEQ80475.1"/>
    <property type="molecule type" value="Genomic_DNA"/>
</dbReference>
<dbReference type="OrthoDB" id="1778624at2"/>
<dbReference type="Gene3D" id="3.40.1400.10">
    <property type="entry name" value="Sugar-phosphate isomerase, RpiB/LacA/LacB"/>
    <property type="match status" value="1"/>
</dbReference>
<dbReference type="PANTHER" id="PTHR30345">
    <property type="entry name" value="RIBOSE-5-PHOSPHATE ISOMERASE B"/>
    <property type="match status" value="1"/>
</dbReference>
<dbReference type="GO" id="GO:0004751">
    <property type="term" value="F:ribose-5-phosphate isomerase activity"/>
    <property type="evidence" value="ECO:0007669"/>
    <property type="project" value="TreeGrafter"/>
</dbReference>
<keyword evidence="2" id="KW-0423">Lactose metabolism</keyword>
<dbReference type="Pfam" id="PF02502">
    <property type="entry name" value="LacAB_rpiB"/>
    <property type="match status" value="1"/>
</dbReference>
<keyword evidence="5" id="KW-1185">Reference proteome</keyword>
<organism evidence="4 5">
    <name type="scientific">Granulicatella balaenopterae</name>
    <dbReference type="NCBI Taxonomy" id="137733"/>
    <lineage>
        <taxon>Bacteria</taxon>
        <taxon>Bacillati</taxon>
        <taxon>Bacillota</taxon>
        <taxon>Bacilli</taxon>
        <taxon>Lactobacillales</taxon>
        <taxon>Carnobacteriaceae</taxon>
        <taxon>Granulicatella</taxon>
    </lineage>
</organism>
<sequence>MIIAIGNDHIVTDYKVRIVDFLKNKGYQVIDVGTHDHTRTHYPIFGLQVADLVRNGEAEFGVVICGTGVGISTAADKNQGIRAALVSDPLTAKYVRQELNANIISVGGAVVGEHIAQEIIETFITTEYQPTEENKKFIPKIADLEGDNPEQHNNPNFFDKELQLWCEGYYHD</sequence>
<dbReference type="InterPro" id="IPR003500">
    <property type="entry name" value="RpiB_LacA_LacB"/>
</dbReference>